<sequence>MKQLLFLIILLAGKLSYADGLDEMRIYVNQKLVATSYEGASKVVELEVSVGDTLKFEIWTDWGGMENSSISVFDYQSSEKVAELARVPNRKYEANFFQVIHPGMINSELQYVYNFSPAVNRTWKFARIVLKPKTE</sequence>
<gene>
    <name evidence="1" type="ORF">FO442_09635</name>
</gene>
<evidence type="ECO:0000313" key="1">
    <source>
        <dbReference type="EMBL" id="TSJ44849.1"/>
    </source>
</evidence>
<dbReference type="Proteomes" id="UP000316008">
    <property type="component" value="Unassembled WGS sequence"/>
</dbReference>
<protein>
    <submittedName>
        <fullName evidence="1">Uncharacterized protein</fullName>
    </submittedName>
</protein>
<dbReference type="OrthoDB" id="9844656at2"/>
<comment type="caution">
    <text evidence="1">The sequence shown here is derived from an EMBL/GenBank/DDBJ whole genome shotgun (WGS) entry which is preliminary data.</text>
</comment>
<dbReference type="RefSeq" id="WP_144332963.1">
    <property type="nucleotide sequence ID" value="NZ_VLPL01000004.1"/>
</dbReference>
<dbReference type="AlphaFoldDB" id="A0A556MYI7"/>
<organism evidence="1 2">
    <name type="scientific">Fluviicola chungangensis</name>
    <dbReference type="NCBI Taxonomy" id="2597671"/>
    <lineage>
        <taxon>Bacteria</taxon>
        <taxon>Pseudomonadati</taxon>
        <taxon>Bacteroidota</taxon>
        <taxon>Flavobacteriia</taxon>
        <taxon>Flavobacteriales</taxon>
        <taxon>Crocinitomicaceae</taxon>
        <taxon>Fluviicola</taxon>
    </lineage>
</organism>
<reference evidence="1 2" key="1">
    <citation type="submission" date="2019-07" db="EMBL/GenBank/DDBJ databases">
        <authorList>
            <person name="Huq M.A."/>
        </authorList>
    </citation>
    <scope>NUCLEOTIDE SEQUENCE [LARGE SCALE GENOMIC DNA]</scope>
    <source>
        <strain evidence="1 2">MAH-3</strain>
    </source>
</reference>
<dbReference type="EMBL" id="VLPL01000004">
    <property type="protein sequence ID" value="TSJ44849.1"/>
    <property type="molecule type" value="Genomic_DNA"/>
</dbReference>
<keyword evidence="2" id="KW-1185">Reference proteome</keyword>
<proteinExistence type="predicted"/>
<evidence type="ECO:0000313" key="2">
    <source>
        <dbReference type="Proteomes" id="UP000316008"/>
    </source>
</evidence>
<name>A0A556MYI7_9FLAO</name>
<accession>A0A556MYI7</accession>